<dbReference type="InParanoid" id="A0A7N2QXZ6"/>
<dbReference type="GO" id="GO:0005524">
    <property type="term" value="F:ATP binding"/>
    <property type="evidence" value="ECO:0007669"/>
    <property type="project" value="UniProtKB-KW"/>
</dbReference>
<keyword evidence="9" id="KW-0812">Transmembrane</keyword>
<keyword evidence="5" id="KW-0150">Chloroplast</keyword>
<keyword evidence="8" id="KW-0067">ATP-binding</keyword>
<dbReference type="InterPro" id="IPR027417">
    <property type="entry name" value="P-loop_NTPase"/>
</dbReference>
<dbReference type="Proteomes" id="UP000594261">
    <property type="component" value="Chromosome 1"/>
</dbReference>
<name>A0A7N2QXZ6_QUELO</name>
<evidence type="ECO:0000313" key="11">
    <source>
        <dbReference type="EnsemblPlants" id="QL01p047310:mrna"/>
    </source>
</evidence>
<reference evidence="11" key="2">
    <citation type="submission" date="2021-01" db="UniProtKB">
        <authorList>
            <consortium name="EnsemblPlants"/>
        </authorList>
    </citation>
    <scope>IDENTIFICATION</scope>
</reference>
<accession>A0A7N2QXZ6</accession>
<dbReference type="InterPro" id="IPR056777">
    <property type="entry name" value="Ycf2_N"/>
</dbReference>
<protein>
    <recommendedName>
        <fullName evidence="4">Protein Ycf2</fullName>
    </recommendedName>
</protein>
<evidence type="ECO:0000256" key="3">
    <source>
        <dbReference type="ARBA" id="ARBA00009361"/>
    </source>
</evidence>
<comment type="function">
    <text evidence="1">Probable ATPase of unknown function. Its presence in a non-photosynthetic plant (Epifagus virginiana) and experiments in tobacco indicate that it has an essential function which is probably not related to photosynthesis.</text>
</comment>
<dbReference type="AlphaFoldDB" id="A0A7N2QXZ6"/>
<evidence type="ECO:0000256" key="5">
    <source>
        <dbReference type="ARBA" id="ARBA00022528"/>
    </source>
</evidence>
<keyword evidence="7" id="KW-0547">Nucleotide-binding</keyword>
<dbReference type="EnsemblPlants" id="QL01p047310:mrna">
    <property type="protein sequence ID" value="QL01p047310:mrna"/>
    <property type="gene ID" value="QL01p047310"/>
</dbReference>
<keyword evidence="6" id="KW-0934">Plastid</keyword>
<keyword evidence="12" id="KW-1185">Reference proteome</keyword>
<reference evidence="11 12" key="1">
    <citation type="journal article" date="2016" name="G3 (Bethesda)">
        <title>First Draft Assembly and Annotation of the Genome of a California Endemic Oak Quercus lobata Nee (Fagaceae).</title>
        <authorList>
            <person name="Sork V.L."/>
            <person name="Fitz-Gibbon S.T."/>
            <person name="Puiu D."/>
            <person name="Crepeau M."/>
            <person name="Gugger P.F."/>
            <person name="Sherman R."/>
            <person name="Stevens K."/>
            <person name="Langley C.H."/>
            <person name="Pellegrini M."/>
            <person name="Salzberg S.L."/>
        </authorList>
    </citation>
    <scope>NUCLEOTIDE SEQUENCE [LARGE SCALE GENOMIC DNA]</scope>
    <source>
        <strain evidence="11 12">cv. SW786</strain>
    </source>
</reference>
<dbReference type="Pfam" id="PF05695">
    <property type="entry name" value="Ycf2"/>
    <property type="match status" value="1"/>
</dbReference>
<dbReference type="Gramene" id="QL01p047310:mrna">
    <property type="protein sequence ID" value="QL01p047310:mrna"/>
    <property type="gene ID" value="QL01p047310"/>
</dbReference>
<evidence type="ECO:0000256" key="7">
    <source>
        <dbReference type="ARBA" id="ARBA00022741"/>
    </source>
</evidence>
<dbReference type="EMBL" id="LRBV02000001">
    <property type="status" value="NOT_ANNOTATED_CDS"/>
    <property type="molecule type" value="Genomic_DNA"/>
</dbReference>
<feature type="transmembrane region" description="Helical" evidence="9">
    <location>
        <begin position="23"/>
        <end position="44"/>
    </location>
</feature>
<evidence type="ECO:0000256" key="8">
    <source>
        <dbReference type="ARBA" id="ARBA00022840"/>
    </source>
</evidence>
<dbReference type="PANTHER" id="PTHR33078">
    <property type="entry name" value="PROTEIN YCF2-RELATED"/>
    <property type="match status" value="1"/>
</dbReference>
<evidence type="ECO:0000313" key="12">
    <source>
        <dbReference type="Proteomes" id="UP000594261"/>
    </source>
</evidence>
<dbReference type="OMA" id="ESWVANI"/>
<dbReference type="Gene3D" id="3.40.50.300">
    <property type="entry name" value="P-loop containing nucleotide triphosphate hydrolases"/>
    <property type="match status" value="1"/>
</dbReference>
<evidence type="ECO:0000259" key="10">
    <source>
        <dbReference type="Pfam" id="PF05695"/>
    </source>
</evidence>
<dbReference type="GO" id="GO:0009570">
    <property type="term" value="C:chloroplast stroma"/>
    <property type="evidence" value="ECO:0007669"/>
    <property type="project" value="UniProtKB-SubCell"/>
</dbReference>
<keyword evidence="9" id="KW-0472">Membrane</keyword>
<organism evidence="11 12">
    <name type="scientific">Quercus lobata</name>
    <name type="common">Valley oak</name>
    <dbReference type="NCBI Taxonomy" id="97700"/>
    <lineage>
        <taxon>Eukaryota</taxon>
        <taxon>Viridiplantae</taxon>
        <taxon>Streptophyta</taxon>
        <taxon>Embryophyta</taxon>
        <taxon>Tracheophyta</taxon>
        <taxon>Spermatophyta</taxon>
        <taxon>Magnoliopsida</taxon>
        <taxon>eudicotyledons</taxon>
        <taxon>Gunneridae</taxon>
        <taxon>Pentapetalae</taxon>
        <taxon>rosids</taxon>
        <taxon>fabids</taxon>
        <taxon>Fagales</taxon>
        <taxon>Fagaceae</taxon>
        <taxon>Quercus</taxon>
    </lineage>
</organism>
<dbReference type="PANTHER" id="PTHR33078:SF92">
    <property type="entry name" value="PROTEIN YCF2"/>
    <property type="match status" value="1"/>
</dbReference>
<sequence>MIHRNNESPLISTHLRSQNVREFLYSILFLLLVARYLVCTHLLFVSRAYSELQTEFEKVKSLMIPSYMIELRKHLDRYPTSELNSFWLKNLFLVALEQLGDSIEEIRGYASGGNMLWGGGPAYGVKSIRSKKKYLNINLIDLMSIIPNPINRIAFLRNTRHLSHTSKEIYSLIRKRKNVNGDWIDDQIESWVSNNDSIDDKEREFLVQFSTLTTEKRIDQILLSLTHSDHLSKNDSGYQMIEQPGAIYLRYLVDIHKKYLMNYEFNTSSLAERRIFLAHYQTITYSQTSCEANSFHFPSHGKPFSLRLALSPSRGILVIGSIGTGQSYLVKYLAENSYVPFITVFLNKFLDNKPKSFLIDDSDDIDRDLDTELELLTMTNALTMDMMPEIDRFYITLQFELAKAMGFHLENKMFHTNANGFGSITMASNVRDLVALTNEALSISITQKKLIIDTNIIRSALHRQTWDLRSQVRSVHDHGILFYQIGRAVAQNVLLSNCSIDPISIYMKKKSCNEGDSYLYKWYFELGTSMKKLTILLYLLSCSAGSVAQDLWSLPGPDEKNGITSYGLVENDSDLVHGLLEVEGALRFLYEQYESEFEEEGEREGVLDPQQIEEDLFNHIVWAPRIWRPWGFLFDCIDRPNELGFPYWARSFRGKRIIYDEEDELQENDSEFLQSGTLQYQTRDRSSKEQGFFLISQFIWDPVDPLFFLFKDPPFVSVFSHREFFADEEMPKGLLTYQTDLPTSIYKR</sequence>
<proteinExistence type="inferred from homology"/>
<comment type="subcellular location">
    <subcellularLocation>
        <location evidence="2">Plastid</location>
        <location evidence="2">Chloroplast stroma</location>
    </subcellularLocation>
</comment>
<evidence type="ECO:0000256" key="1">
    <source>
        <dbReference type="ARBA" id="ARBA00002329"/>
    </source>
</evidence>
<keyword evidence="9" id="KW-1133">Transmembrane helix</keyword>
<evidence type="ECO:0000256" key="4">
    <source>
        <dbReference type="ARBA" id="ARBA00018950"/>
    </source>
</evidence>
<comment type="similarity">
    <text evidence="3">Belongs to the Ycf2 family.</text>
</comment>
<evidence type="ECO:0000256" key="2">
    <source>
        <dbReference type="ARBA" id="ARBA00004470"/>
    </source>
</evidence>
<evidence type="ECO:0000256" key="6">
    <source>
        <dbReference type="ARBA" id="ARBA00022640"/>
    </source>
</evidence>
<dbReference type="SUPFAM" id="SSF52540">
    <property type="entry name" value="P-loop containing nucleoside triphosphate hydrolases"/>
    <property type="match status" value="1"/>
</dbReference>
<feature type="domain" description="Ycf2 N-terminal" evidence="10">
    <location>
        <begin position="1"/>
        <end position="166"/>
    </location>
</feature>
<evidence type="ECO:0000256" key="9">
    <source>
        <dbReference type="SAM" id="Phobius"/>
    </source>
</evidence>